<evidence type="ECO:0000256" key="1">
    <source>
        <dbReference type="SAM" id="SignalP"/>
    </source>
</evidence>
<feature type="domain" description="NodB homology" evidence="2">
    <location>
        <begin position="65"/>
        <end position="258"/>
    </location>
</feature>
<feature type="chain" id="PRO_5046418012" evidence="1">
    <location>
        <begin position="24"/>
        <end position="266"/>
    </location>
</feature>
<protein>
    <submittedName>
        <fullName evidence="3">Peptidoglycan/xylan/chitin deacetylase, PgdA/CDA1 family</fullName>
    </submittedName>
</protein>
<dbReference type="PANTHER" id="PTHR10587">
    <property type="entry name" value="GLYCOSYL TRANSFERASE-RELATED"/>
    <property type="match status" value="1"/>
</dbReference>
<reference evidence="3 4" key="1">
    <citation type="submission" date="2022-03" db="EMBL/GenBank/DDBJ databases">
        <authorList>
            <person name="Koch H."/>
        </authorList>
    </citation>
    <scope>NUCLEOTIDE SEQUENCE [LARGE SCALE GENOMIC DNA]</scope>
    <source>
        <strain evidence="3 4">G1</strain>
    </source>
</reference>
<dbReference type="InterPro" id="IPR011330">
    <property type="entry name" value="Glyco_hydro/deAcase_b/a-brl"/>
</dbReference>
<sequence>MLRRVTVLAALLLLAALPAPVRAADPAEDIDRLAARVAATYAGMTPTQWGENVPGVRTRLATTERVLALTLDACGSPKGKGVDRALVDFLVREQIPATLFINDRWLEANPELFRELAAQPLFEIANHGYRHRPASVNGRSVYGIDGTKDVGELVREIELNARKIQAITGTRPRLYRSGTAYYDEVAVKISNELGHEVAGFSVLGDAGATLPADKVKAALLSARPGDIIIAHMNHPEAGTGPGIMAAVPELRKRGFRFVRMSDYPLK</sequence>
<dbReference type="Gene3D" id="3.20.20.370">
    <property type="entry name" value="Glycoside hydrolase/deacetylase"/>
    <property type="match status" value="1"/>
</dbReference>
<dbReference type="PROSITE" id="PS51677">
    <property type="entry name" value="NODB"/>
    <property type="match status" value="1"/>
</dbReference>
<dbReference type="CDD" id="cd10955">
    <property type="entry name" value="CE4_BH0857_like"/>
    <property type="match status" value="1"/>
</dbReference>
<dbReference type="EMBL" id="OW150024">
    <property type="protein sequence ID" value="CAH2032079.1"/>
    <property type="molecule type" value="Genomic_DNA"/>
</dbReference>
<dbReference type="InterPro" id="IPR002509">
    <property type="entry name" value="NODB_dom"/>
</dbReference>
<dbReference type="SUPFAM" id="SSF88713">
    <property type="entry name" value="Glycoside hydrolase/deacetylase"/>
    <property type="match status" value="1"/>
</dbReference>
<gene>
    <name evidence="3" type="ORF">GEAMG1_2243</name>
</gene>
<evidence type="ECO:0000313" key="3">
    <source>
        <dbReference type="EMBL" id="CAH2032079.1"/>
    </source>
</evidence>
<dbReference type="Proteomes" id="UP001295463">
    <property type="component" value="Chromosome"/>
</dbReference>
<keyword evidence="1" id="KW-0732">Signal</keyword>
<name>A0ABM9DA33_9BACT</name>
<proteinExistence type="predicted"/>
<organism evidence="3 4">
    <name type="scientific">Trichlorobacter ammonificans</name>
    <dbReference type="NCBI Taxonomy" id="2916410"/>
    <lineage>
        <taxon>Bacteria</taxon>
        <taxon>Pseudomonadati</taxon>
        <taxon>Thermodesulfobacteriota</taxon>
        <taxon>Desulfuromonadia</taxon>
        <taxon>Geobacterales</taxon>
        <taxon>Geobacteraceae</taxon>
        <taxon>Trichlorobacter</taxon>
    </lineage>
</organism>
<evidence type="ECO:0000259" key="2">
    <source>
        <dbReference type="PROSITE" id="PS51677"/>
    </source>
</evidence>
<dbReference type="PANTHER" id="PTHR10587:SF134">
    <property type="entry name" value="SECRETED PROTEIN"/>
    <property type="match status" value="1"/>
</dbReference>
<dbReference type="InterPro" id="IPR050248">
    <property type="entry name" value="Polysacc_deacetylase_ArnD"/>
</dbReference>
<dbReference type="Pfam" id="PF01522">
    <property type="entry name" value="Polysacc_deac_1"/>
    <property type="match status" value="1"/>
</dbReference>
<feature type="signal peptide" evidence="1">
    <location>
        <begin position="1"/>
        <end position="23"/>
    </location>
</feature>
<evidence type="ECO:0000313" key="4">
    <source>
        <dbReference type="Proteomes" id="UP001295463"/>
    </source>
</evidence>
<accession>A0ABM9DA33</accession>
<dbReference type="RefSeq" id="WP_305732855.1">
    <property type="nucleotide sequence ID" value="NZ_OW150024.1"/>
</dbReference>
<keyword evidence="4" id="KW-1185">Reference proteome</keyword>